<evidence type="ECO:0000313" key="2">
    <source>
        <dbReference type="Proteomes" id="UP000789920"/>
    </source>
</evidence>
<proteinExistence type="predicted"/>
<organism evidence="1 2">
    <name type="scientific">Racocetra persica</name>
    <dbReference type="NCBI Taxonomy" id="160502"/>
    <lineage>
        <taxon>Eukaryota</taxon>
        <taxon>Fungi</taxon>
        <taxon>Fungi incertae sedis</taxon>
        <taxon>Mucoromycota</taxon>
        <taxon>Glomeromycotina</taxon>
        <taxon>Glomeromycetes</taxon>
        <taxon>Diversisporales</taxon>
        <taxon>Gigasporaceae</taxon>
        <taxon>Racocetra</taxon>
    </lineage>
</organism>
<evidence type="ECO:0000313" key="1">
    <source>
        <dbReference type="EMBL" id="CAG8519423.1"/>
    </source>
</evidence>
<comment type="caution">
    <text evidence="1">The sequence shown here is derived from an EMBL/GenBank/DDBJ whole genome shotgun (WGS) entry which is preliminary data.</text>
</comment>
<accession>A0ACA9LEQ0</accession>
<gene>
    <name evidence="1" type="ORF">RPERSI_LOCUS2629</name>
</gene>
<sequence length="178" mass="19937">NGLPDSYPKGDPRGLTAERVLKKMKSKNILYHFGKINDSTEIMIGIFREIIGEFLVFDLKTTGGDPSILVDQFCKATCSAIFSSVTLTTTLRNSKSIYSLHQINLLEPDWITLPERTGKILCYVPPKTLAEVKDLAPQPFSVGAERYAYYALDNKLGQDNKLVIKSITVLKQVPWNNI</sequence>
<dbReference type="EMBL" id="CAJVQC010002942">
    <property type="protein sequence ID" value="CAG8519423.1"/>
    <property type="molecule type" value="Genomic_DNA"/>
</dbReference>
<protein>
    <submittedName>
        <fullName evidence="1">32239_t:CDS:1</fullName>
    </submittedName>
</protein>
<reference evidence="1" key="1">
    <citation type="submission" date="2021-06" db="EMBL/GenBank/DDBJ databases">
        <authorList>
            <person name="Kallberg Y."/>
            <person name="Tangrot J."/>
            <person name="Rosling A."/>
        </authorList>
    </citation>
    <scope>NUCLEOTIDE SEQUENCE</scope>
    <source>
        <strain evidence="1">MA461A</strain>
    </source>
</reference>
<keyword evidence="2" id="KW-1185">Reference proteome</keyword>
<name>A0ACA9LEQ0_9GLOM</name>
<dbReference type="Proteomes" id="UP000789920">
    <property type="component" value="Unassembled WGS sequence"/>
</dbReference>
<feature type="non-terminal residue" evidence="1">
    <location>
        <position position="1"/>
    </location>
</feature>